<evidence type="ECO:0000256" key="3">
    <source>
        <dbReference type="ARBA" id="ARBA00022991"/>
    </source>
</evidence>
<organism evidence="6 7">
    <name type="scientific">Lysobacter auxotrophicus</name>
    <dbReference type="NCBI Taxonomy" id="2992573"/>
    <lineage>
        <taxon>Bacteria</taxon>
        <taxon>Pseudomonadati</taxon>
        <taxon>Pseudomonadota</taxon>
        <taxon>Gammaproteobacteria</taxon>
        <taxon>Lysobacterales</taxon>
        <taxon>Lysobacteraceae</taxon>
        <taxon>Lysobacter</taxon>
    </lineage>
</organism>
<dbReference type="Pfam" id="PF01590">
    <property type="entry name" value="GAF"/>
    <property type="match status" value="1"/>
</dbReference>
<evidence type="ECO:0000313" key="7">
    <source>
        <dbReference type="Proteomes" id="UP001317822"/>
    </source>
</evidence>
<dbReference type="InterPro" id="IPR003018">
    <property type="entry name" value="GAF"/>
</dbReference>
<dbReference type="EMBL" id="AP027041">
    <property type="protein sequence ID" value="BDU18156.1"/>
    <property type="molecule type" value="Genomic_DNA"/>
</dbReference>
<keyword evidence="3" id="KW-0157">Chromophore</keyword>
<dbReference type="PROSITE" id="PS50046">
    <property type="entry name" value="PHYTOCHROME_2"/>
    <property type="match status" value="1"/>
</dbReference>
<evidence type="ECO:0000256" key="4">
    <source>
        <dbReference type="ARBA" id="ARBA00023170"/>
    </source>
</evidence>
<accession>A0ABM8DHT7</accession>
<dbReference type="PANTHER" id="PTHR43065">
    <property type="entry name" value="SENSOR HISTIDINE KINASE"/>
    <property type="match status" value="1"/>
</dbReference>
<evidence type="ECO:0000256" key="2">
    <source>
        <dbReference type="ARBA" id="ARBA00022606"/>
    </source>
</evidence>
<dbReference type="Pfam" id="PF00360">
    <property type="entry name" value="PHY"/>
    <property type="match status" value="1"/>
</dbReference>
<dbReference type="Pfam" id="PF08446">
    <property type="entry name" value="PAS_2"/>
    <property type="match status" value="1"/>
</dbReference>
<evidence type="ECO:0000259" key="5">
    <source>
        <dbReference type="PROSITE" id="PS50046"/>
    </source>
</evidence>
<dbReference type="InterPro" id="IPR013654">
    <property type="entry name" value="PAS_2"/>
</dbReference>
<keyword evidence="1" id="KW-0600">Photoreceptor protein</keyword>
<dbReference type="InterPro" id="IPR013515">
    <property type="entry name" value="Phytochrome_cen-reg"/>
</dbReference>
<proteinExistence type="predicted"/>
<dbReference type="PANTHER" id="PTHR43065:SF42">
    <property type="entry name" value="TWO-COMPONENT SENSOR PPRA"/>
    <property type="match status" value="1"/>
</dbReference>
<dbReference type="PRINTS" id="PR01033">
    <property type="entry name" value="PHYTOCHROME"/>
</dbReference>
<dbReference type="Gene3D" id="3.30.450.270">
    <property type="match status" value="1"/>
</dbReference>
<dbReference type="InterPro" id="IPR029016">
    <property type="entry name" value="GAF-like_dom_sf"/>
</dbReference>
<dbReference type="SUPFAM" id="SSF55785">
    <property type="entry name" value="PYP-like sensor domain (PAS domain)"/>
    <property type="match status" value="1"/>
</dbReference>
<keyword evidence="7" id="KW-1185">Reference proteome</keyword>
<dbReference type="SMART" id="SM00065">
    <property type="entry name" value="GAF"/>
    <property type="match status" value="1"/>
</dbReference>
<reference evidence="6 7" key="1">
    <citation type="journal article" date="2023" name="Int. J. Syst. Evol. Microbiol.">
        <title>Physiological and genomic analyses of cobalamin (vitamin B12)-auxotrophy of Lysobacter auxotrophicus sp. nov., a methionine-auxotrophic chitinolytic bacterium isolated from chitin-treated soil.</title>
        <authorList>
            <person name="Saito A."/>
            <person name="Dohra H."/>
            <person name="Hamada M."/>
            <person name="Moriuchi R."/>
            <person name="Kotsuchibashi Y."/>
            <person name="Mori K."/>
        </authorList>
    </citation>
    <scope>NUCLEOTIDE SEQUENCE [LARGE SCALE GENOMIC DNA]</scope>
    <source>
        <strain evidence="6 7">5-21a</strain>
    </source>
</reference>
<dbReference type="RefSeq" id="WP_281780030.1">
    <property type="nucleotide sequence ID" value="NZ_AP027041.1"/>
</dbReference>
<feature type="domain" description="Phytochrome chromophore attachment site" evidence="5">
    <location>
        <begin position="148"/>
        <end position="290"/>
    </location>
</feature>
<protein>
    <submittedName>
        <fullName evidence="6">GAF domain-containing protein</fullName>
    </submittedName>
</protein>
<dbReference type="Proteomes" id="UP001317822">
    <property type="component" value="Chromosome"/>
</dbReference>
<dbReference type="Gene3D" id="3.30.450.20">
    <property type="entry name" value="PAS domain"/>
    <property type="match status" value="1"/>
</dbReference>
<dbReference type="SUPFAM" id="SSF55781">
    <property type="entry name" value="GAF domain-like"/>
    <property type="match status" value="2"/>
</dbReference>
<evidence type="ECO:0000256" key="1">
    <source>
        <dbReference type="ARBA" id="ARBA00022543"/>
    </source>
</evidence>
<keyword evidence="2" id="KW-0716">Sensory transduction</keyword>
<evidence type="ECO:0000313" key="6">
    <source>
        <dbReference type="EMBL" id="BDU18156.1"/>
    </source>
</evidence>
<sequence>MNVVNATEAEICAREPIHLSGAIQPHGYLVSCSWPDWTVRHVSANVAELFDETPAQLLGTSLREHVDGSILEAIADALRFIEPGLAAQRVATTNLGGRGALCDISTHLHQGLVHIEIEPQQAGADNVGPITANAMIGRIAGQDPGPAFFQQVASLVRELTGYDRVMVYRFRADDAGEVIAEDHAQDMEPYLGLRYPATDIPVQARNLYLMNRLRVIPDAGYTPVAIEPQRHAGGAALDLSHHALRSVSPMHLEYLRNMGVGASMSISIVSGGRLWGLIACHHRTARLMPPGVRATADLFGMYVSMRVAGHEQATAMALYDQSQQLGDVLRDATQSRPFADVLPTYLRVIVKLLDADGAMMVLGNRQMSIGTVPGGESFSELCAWGAARAGAVASTHRREEWRSQTRPADGLAGVLSMAFGRDGDGVYCFRKEQIEEVTWAGHPHKATVPTDDGQRIAPRRSFAAWRETVRGESVQWSDSDRRIAERLYDVLIDLHRRSTVNAEEQFALRLRRHVRGESERLSRLAAMLGDMQHLDDEQTRRLAERIGELEQHLHRITGTAELSHSLP</sequence>
<dbReference type="InterPro" id="IPR016132">
    <property type="entry name" value="Phyto_chromo_attachment"/>
</dbReference>
<dbReference type="InterPro" id="IPR001294">
    <property type="entry name" value="Phytochrome"/>
</dbReference>
<keyword evidence="4" id="KW-0675">Receptor</keyword>
<dbReference type="InterPro" id="IPR035965">
    <property type="entry name" value="PAS-like_dom_sf"/>
</dbReference>
<dbReference type="InterPro" id="IPR043150">
    <property type="entry name" value="Phytochrome_PHY_sf"/>
</dbReference>
<dbReference type="Gene3D" id="3.30.450.40">
    <property type="match status" value="1"/>
</dbReference>
<gene>
    <name evidence="6" type="ORF">LA521A_33570</name>
</gene>
<name>A0ABM8DHT7_9GAMM</name>